<dbReference type="OrthoDB" id="5113599at2"/>
<protein>
    <recommendedName>
        <fullName evidence="2">DUF7670 domain-containing protein</fullName>
    </recommendedName>
</protein>
<keyword evidence="1" id="KW-0472">Membrane</keyword>
<dbReference type="RefSeq" id="WP_122936151.1">
    <property type="nucleotide sequence ID" value="NZ_JBHSNT010000049.1"/>
</dbReference>
<evidence type="ECO:0000256" key="1">
    <source>
        <dbReference type="SAM" id="Phobius"/>
    </source>
</evidence>
<dbReference type="Proteomes" id="UP000275048">
    <property type="component" value="Unassembled WGS sequence"/>
</dbReference>
<keyword evidence="1" id="KW-0812">Transmembrane</keyword>
<comment type="caution">
    <text evidence="3">The sequence shown here is derived from an EMBL/GenBank/DDBJ whole genome shotgun (WGS) entry which is preliminary data.</text>
</comment>
<gene>
    <name evidence="3" type="ORF">EDM22_06015</name>
</gene>
<sequence>MEQRRTGVPGWIARILGILYVAVLWWAWWNESQARQEPTQGQAQSSGTWIDQWAVVTHLLPAVILLIALVLGWWWPLVAAIGFLGYAVASIFSWMPEWVYAGIVTAPPLIIGLLFLLEWLRARRRSSAPVATG</sequence>
<dbReference type="Pfam" id="PF24709">
    <property type="entry name" value="DUF7670"/>
    <property type="match status" value="1"/>
</dbReference>
<organism evidence="3 4">
    <name type="scientific">Agromyces tardus</name>
    <dbReference type="NCBI Taxonomy" id="2583849"/>
    <lineage>
        <taxon>Bacteria</taxon>
        <taxon>Bacillati</taxon>
        <taxon>Actinomycetota</taxon>
        <taxon>Actinomycetes</taxon>
        <taxon>Micrococcales</taxon>
        <taxon>Microbacteriaceae</taxon>
        <taxon>Agromyces</taxon>
    </lineage>
</organism>
<keyword evidence="4" id="KW-1185">Reference proteome</keyword>
<accession>A0A3M8AI15</accession>
<evidence type="ECO:0000259" key="2">
    <source>
        <dbReference type="Pfam" id="PF24709"/>
    </source>
</evidence>
<feature type="domain" description="DUF7670" evidence="2">
    <location>
        <begin position="4"/>
        <end position="126"/>
    </location>
</feature>
<feature type="transmembrane region" description="Helical" evidence="1">
    <location>
        <begin position="12"/>
        <end position="29"/>
    </location>
</feature>
<evidence type="ECO:0000313" key="4">
    <source>
        <dbReference type="Proteomes" id="UP000275048"/>
    </source>
</evidence>
<dbReference type="InterPro" id="IPR056087">
    <property type="entry name" value="DUF7670"/>
</dbReference>
<dbReference type="AlphaFoldDB" id="A0A3M8AI15"/>
<feature type="transmembrane region" description="Helical" evidence="1">
    <location>
        <begin position="74"/>
        <end position="92"/>
    </location>
</feature>
<keyword evidence="1" id="KW-1133">Transmembrane helix</keyword>
<feature type="transmembrane region" description="Helical" evidence="1">
    <location>
        <begin position="49"/>
        <end position="67"/>
    </location>
</feature>
<evidence type="ECO:0000313" key="3">
    <source>
        <dbReference type="EMBL" id="RNB50820.1"/>
    </source>
</evidence>
<feature type="transmembrane region" description="Helical" evidence="1">
    <location>
        <begin position="98"/>
        <end position="117"/>
    </location>
</feature>
<name>A0A3M8AI15_9MICO</name>
<reference evidence="3 4" key="1">
    <citation type="submission" date="2018-10" db="EMBL/GenBank/DDBJ databases">
        <title>Isolation, diversity and antibacterial activity of antinobacteria from the wheat rhizosphere soil.</title>
        <authorList>
            <person name="Sun T."/>
        </authorList>
    </citation>
    <scope>NUCLEOTIDE SEQUENCE [LARGE SCALE GENOMIC DNA]</scope>
    <source>
        <strain evidence="3 4">SJ-23</strain>
    </source>
</reference>
<dbReference type="EMBL" id="RHHB01000006">
    <property type="protein sequence ID" value="RNB50820.1"/>
    <property type="molecule type" value="Genomic_DNA"/>
</dbReference>
<proteinExistence type="predicted"/>